<dbReference type="GO" id="GO:0015798">
    <property type="term" value="P:myo-inositol transport"/>
    <property type="evidence" value="ECO:0007669"/>
    <property type="project" value="UniProtKB-ARBA"/>
</dbReference>
<keyword evidence="5 9" id="KW-1133">Transmembrane helix</keyword>
<feature type="transmembrane region" description="Helical" evidence="9">
    <location>
        <begin position="142"/>
        <end position="162"/>
    </location>
</feature>
<sequence>MSKPSFQQQESFGSDSASSSSRRGSAASEHGASIHENTHDAVRGFVDQYNLTSWTEIFRKASIVLQGDLSLDRVDGLTYTEIEALQDEAERKWQQPKMLYFTILICSIAAIEQGWAQTGMNGANLTFPKAFGIDSDSKHDNFVVGFINSGIYLGAGLMGAWLSDPINNQLGRRGAIFVGGMFCLLSNLGSTISANWPQLLLFRLTLGIGLGINASTTSVFAAECAPERIRGGLAVSWQLWTAFGIFVGFVTNVAVYNLDVETWRWQLAGPFIPTIPLLMMVYLCPESPSFMIKHGSRYDHAFRSLCKLRNTPLQAAKEVYSAYIQQRARSKLPTVETSLPAKALELFTTPRIRRATTASYVVMLAQQLCGINIIAFYSSTIFSDAGFSTFGALLASCIFGFVNCLGAFPAIWTMDTWGRRYLLLLTLPLMAITMFAAGLSFRIPADNPAHLGFLAALIYLFCALYSPGMGPVPSTYSAEVFPLSHRVVGMSFAVATANFWATIVSLTFPRLLTALKADGAFALYAVLNILAVTLVFLFVPETRLKTLDELDDVFSVSTRRFVKYQVTECIPFVVSRYLLRDREADLKPLTLTREYHELDQEDEEASEEI</sequence>
<evidence type="ECO:0000313" key="11">
    <source>
        <dbReference type="EMBL" id="KEF62636.1"/>
    </source>
</evidence>
<dbReference type="STRING" id="1182545.A0A072PRY8"/>
<comment type="similarity">
    <text evidence="2 7">Belongs to the major facilitator superfamily. Sugar transporter (TC 2.A.1.1) family.</text>
</comment>
<dbReference type="PROSITE" id="PS50850">
    <property type="entry name" value="MFS"/>
    <property type="match status" value="1"/>
</dbReference>
<dbReference type="InterPro" id="IPR005828">
    <property type="entry name" value="MFS_sugar_transport-like"/>
</dbReference>
<feature type="region of interest" description="Disordered" evidence="8">
    <location>
        <begin position="1"/>
        <end position="34"/>
    </location>
</feature>
<dbReference type="InterPro" id="IPR036259">
    <property type="entry name" value="MFS_trans_sf"/>
</dbReference>
<feature type="transmembrane region" description="Helical" evidence="9">
    <location>
        <begin position="360"/>
        <end position="378"/>
    </location>
</feature>
<feature type="transmembrane region" description="Helical" evidence="9">
    <location>
        <begin position="390"/>
        <end position="414"/>
    </location>
</feature>
<dbReference type="RefSeq" id="XP_013265226.1">
    <property type="nucleotide sequence ID" value="XM_013409772.1"/>
</dbReference>
<evidence type="ECO:0000313" key="12">
    <source>
        <dbReference type="Proteomes" id="UP000027920"/>
    </source>
</evidence>
<feature type="transmembrane region" description="Helical" evidence="9">
    <location>
        <begin position="421"/>
        <end position="443"/>
    </location>
</feature>
<dbReference type="GO" id="GO:0015791">
    <property type="term" value="P:polyol transmembrane transport"/>
    <property type="evidence" value="ECO:0007669"/>
    <property type="project" value="UniProtKB-ARBA"/>
</dbReference>
<evidence type="ECO:0000256" key="5">
    <source>
        <dbReference type="ARBA" id="ARBA00022989"/>
    </source>
</evidence>
<dbReference type="SUPFAM" id="SSF103473">
    <property type="entry name" value="MFS general substrate transporter"/>
    <property type="match status" value="1"/>
</dbReference>
<evidence type="ECO:0000256" key="4">
    <source>
        <dbReference type="ARBA" id="ARBA00022692"/>
    </source>
</evidence>
<dbReference type="InterPro" id="IPR050814">
    <property type="entry name" value="Myo-inositol_Transporter"/>
</dbReference>
<proteinExistence type="inferred from homology"/>
<keyword evidence="4 9" id="KW-0812">Transmembrane</keyword>
<feature type="transmembrane region" description="Helical" evidence="9">
    <location>
        <begin position="487"/>
        <end position="508"/>
    </location>
</feature>
<feature type="transmembrane region" description="Helical" evidence="9">
    <location>
        <begin position="200"/>
        <end position="222"/>
    </location>
</feature>
<feature type="transmembrane region" description="Helical" evidence="9">
    <location>
        <begin position="449"/>
        <end position="466"/>
    </location>
</feature>
<reference evidence="11 12" key="1">
    <citation type="submission" date="2013-03" db="EMBL/GenBank/DDBJ databases">
        <title>The Genome Sequence of Exophiala aquamarina CBS 119918.</title>
        <authorList>
            <consortium name="The Broad Institute Genomics Platform"/>
            <person name="Cuomo C."/>
            <person name="de Hoog S."/>
            <person name="Gorbushina A."/>
            <person name="Walker B."/>
            <person name="Young S.K."/>
            <person name="Zeng Q."/>
            <person name="Gargeya S."/>
            <person name="Fitzgerald M."/>
            <person name="Haas B."/>
            <person name="Abouelleil A."/>
            <person name="Allen A.W."/>
            <person name="Alvarado L."/>
            <person name="Arachchi H.M."/>
            <person name="Berlin A.M."/>
            <person name="Chapman S.B."/>
            <person name="Gainer-Dewar J."/>
            <person name="Goldberg J."/>
            <person name="Griggs A."/>
            <person name="Gujja S."/>
            <person name="Hansen M."/>
            <person name="Howarth C."/>
            <person name="Imamovic A."/>
            <person name="Ireland A."/>
            <person name="Larimer J."/>
            <person name="McCowan C."/>
            <person name="Murphy C."/>
            <person name="Pearson M."/>
            <person name="Poon T.W."/>
            <person name="Priest M."/>
            <person name="Roberts A."/>
            <person name="Saif S."/>
            <person name="Shea T."/>
            <person name="Sisk P."/>
            <person name="Sykes S."/>
            <person name="Wortman J."/>
            <person name="Nusbaum C."/>
            <person name="Birren B."/>
        </authorList>
    </citation>
    <scope>NUCLEOTIDE SEQUENCE [LARGE SCALE GENOMIC DNA]</scope>
    <source>
        <strain evidence="11 12">CBS 119918</strain>
    </source>
</reference>
<keyword evidence="3 7" id="KW-0813">Transport</keyword>
<dbReference type="OrthoDB" id="5290825at2759"/>
<dbReference type="PANTHER" id="PTHR48020">
    <property type="entry name" value="PROTON MYO-INOSITOL COTRANSPORTER"/>
    <property type="match status" value="1"/>
</dbReference>
<dbReference type="PANTHER" id="PTHR48020:SF4">
    <property type="entry name" value="SYMPORT, PUTATIVE (AFU_ORTHOLOGUE AFUA_3G11790)-RELATED"/>
    <property type="match status" value="1"/>
</dbReference>
<protein>
    <recommendedName>
        <fullName evidence="10">Major facilitator superfamily (MFS) profile domain-containing protein</fullName>
    </recommendedName>
</protein>
<dbReference type="FunFam" id="1.20.1250.20:FF:000474">
    <property type="entry name" value="Sugar transporter, putative"/>
    <property type="match status" value="1"/>
</dbReference>
<comment type="subcellular location">
    <subcellularLocation>
        <location evidence="1">Membrane</location>
        <topology evidence="1">Multi-pass membrane protein</topology>
    </subcellularLocation>
</comment>
<feature type="compositionally biased region" description="Low complexity" evidence="8">
    <location>
        <begin position="11"/>
        <end position="31"/>
    </location>
</feature>
<evidence type="ECO:0000259" key="10">
    <source>
        <dbReference type="PROSITE" id="PS50850"/>
    </source>
</evidence>
<feature type="transmembrane region" description="Helical" evidence="9">
    <location>
        <begin position="174"/>
        <end position="194"/>
    </location>
</feature>
<dbReference type="GeneID" id="25275560"/>
<dbReference type="EMBL" id="AMGV01000001">
    <property type="protein sequence ID" value="KEF62636.1"/>
    <property type="molecule type" value="Genomic_DNA"/>
</dbReference>
<dbReference type="Proteomes" id="UP000027920">
    <property type="component" value="Unassembled WGS sequence"/>
</dbReference>
<dbReference type="InterPro" id="IPR003663">
    <property type="entry name" value="Sugar/inositol_transpt"/>
</dbReference>
<dbReference type="AlphaFoldDB" id="A0A072PRY8"/>
<evidence type="ECO:0000256" key="8">
    <source>
        <dbReference type="SAM" id="MobiDB-lite"/>
    </source>
</evidence>
<dbReference type="GO" id="GO:0022857">
    <property type="term" value="F:transmembrane transporter activity"/>
    <property type="evidence" value="ECO:0007669"/>
    <property type="project" value="InterPro"/>
</dbReference>
<feature type="transmembrane region" description="Helical" evidence="9">
    <location>
        <begin position="267"/>
        <end position="284"/>
    </location>
</feature>
<organism evidence="11 12">
    <name type="scientific">Exophiala aquamarina CBS 119918</name>
    <dbReference type="NCBI Taxonomy" id="1182545"/>
    <lineage>
        <taxon>Eukaryota</taxon>
        <taxon>Fungi</taxon>
        <taxon>Dikarya</taxon>
        <taxon>Ascomycota</taxon>
        <taxon>Pezizomycotina</taxon>
        <taxon>Eurotiomycetes</taxon>
        <taxon>Chaetothyriomycetidae</taxon>
        <taxon>Chaetothyriales</taxon>
        <taxon>Herpotrichiellaceae</taxon>
        <taxon>Exophiala</taxon>
    </lineage>
</organism>
<evidence type="ECO:0000256" key="9">
    <source>
        <dbReference type="SAM" id="Phobius"/>
    </source>
</evidence>
<dbReference type="Gene3D" id="1.20.1250.20">
    <property type="entry name" value="MFS general substrate transporter like domains"/>
    <property type="match status" value="1"/>
</dbReference>
<keyword evidence="12" id="KW-1185">Reference proteome</keyword>
<feature type="transmembrane region" description="Helical" evidence="9">
    <location>
        <begin position="520"/>
        <end position="539"/>
    </location>
</feature>
<evidence type="ECO:0000256" key="1">
    <source>
        <dbReference type="ARBA" id="ARBA00004141"/>
    </source>
</evidence>
<keyword evidence="6 9" id="KW-0472">Membrane</keyword>
<feature type="compositionally biased region" description="Polar residues" evidence="8">
    <location>
        <begin position="1"/>
        <end position="10"/>
    </location>
</feature>
<name>A0A072PRY8_9EURO</name>
<evidence type="ECO:0000256" key="3">
    <source>
        <dbReference type="ARBA" id="ARBA00022448"/>
    </source>
</evidence>
<feature type="transmembrane region" description="Helical" evidence="9">
    <location>
        <begin position="98"/>
        <end position="116"/>
    </location>
</feature>
<dbReference type="VEuPathDB" id="FungiDB:A1O9_00609"/>
<feature type="transmembrane region" description="Helical" evidence="9">
    <location>
        <begin position="234"/>
        <end position="255"/>
    </location>
</feature>
<dbReference type="NCBIfam" id="TIGR00879">
    <property type="entry name" value="SP"/>
    <property type="match status" value="1"/>
</dbReference>
<evidence type="ECO:0000256" key="6">
    <source>
        <dbReference type="ARBA" id="ARBA00023136"/>
    </source>
</evidence>
<dbReference type="InterPro" id="IPR020846">
    <property type="entry name" value="MFS_dom"/>
</dbReference>
<feature type="domain" description="Major facilitator superfamily (MFS) profile" evidence="10">
    <location>
        <begin position="102"/>
        <end position="543"/>
    </location>
</feature>
<comment type="caution">
    <text evidence="11">The sequence shown here is derived from an EMBL/GenBank/DDBJ whole genome shotgun (WGS) entry which is preliminary data.</text>
</comment>
<evidence type="ECO:0000256" key="2">
    <source>
        <dbReference type="ARBA" id="ARBA00010992"/>
    </source>
</evidence>
<dbReference type="Pfam" id="PF00083">
    <property type="entry name" value="Sugar_tr"/>
    <property type="match status" value="1"/>
</dbReference>
<accession>A0A072PRY8</accession>
<dbReference type="PRINTS" id="PR00171">
    <property type="entry name" value="SUGRTRNSPORT"/>
</dbReference>
<gene>
    <name evidence="11" type="ORF">A1O9_00609</name>
</gene>
<dbReference type="GO" id="GO:0016020">
    <property type="term" value="C:membrane"/>
    <property type="evidence" value="ECO:0007669"/>
    <property type="project" value="UniProtKB-SubCell"/>
</dbReference>
<evidence type="ECO:0000256" key="7">
    <source>
        <dbReference type="RuleBase" id="RU003346"/>
    </source>
</evidence>
<dbReference type="HOGENOM" id="CLU_001265_43_5_1"/>